<evidence type="ECO:0000313" key="1">
    <source>
        <dbReference type="EMBL" id="CCQ43098.1"/>
    </source>
</evidence>
<dbReference type="AlphaFoldDB" id="L8E9S5"/>
<name>L8E9S5_HUMAN</name>
<proteinExistence type="predicted"/>
<reference evidence="1" key="1">
    <citation type="journal article" date="2013" name="PLoS ONE">
        <title>Direct detection of alternative open reading frames translation products in human significantly expands the proteome.</title>
        <authorList>
            <person name="Vanderperre B."/>
            <person name="Lucier J.-F."/>
            <person name="Motard J."/>
            <person name="Tremblay G."/>
            <person name="Vanderperre S."/>
            <person name="Wisztorski M."/>
            <person name="Salzet M."/>
            <person name="Boisvert F.-M."/>
            <person name="Roucou X."/>
        </authorList>
    </citation>
    <scope>NUCLEOTIDE SEQUENCE</scope>
</reference>
<accession>L8E9S5</accession>
<organism evidence="1">
    <name type="scientific">Homo sapiens</name>
    <name type="common">Human</name>
    <dbReference type="NCBI Taxonomy" id="9606"/>
    <lineage>
        <taxon>Eukaryota</taxon>
        <taxon>Metazoa</taxon>
        <taxon>Chordata</taxon>
        <taxon>Craniata</taxon>
        <taxon>Vertebrata</taxon>
        <taxon>Euteleostomi</taxon>
        <taxon>Mammalia</taxon>
        <taxon>Eutheria</taxon>
        <taxon>Euarchontoglires</taxon>
        <taxon>Primates</taxon>
        <taxon>Haplorrhini</taxon>
        <taxon>Catarrhini</taxon>
        <taxon>Hominidae</taxon>
        <taxon>Homo</taxon>
    </lineage>
</organism>
<protein>
    <submittedName>
        <fullName evidence="1">Alternative protein VPS53</fullName>
    </submittedName>
</protein>
<dbReference type="EMBL" id="HF583601">
    <property type="protein sequence ID" value="CCQ43098.1"/>
    <property type="molecule type" value="Genomic_DNA"/>
</dbReference>
<sequence length="80" mass="8815">MCSIPVMCSCVMRRSLGFWMPQEQNMDLKDQAESLAWHAACPPPPPFLSTAGSLQQGLPKRLLPTSHVILHPENGSISSR</sequence>
<dbReference type="ChiTaRS" id="VPS53">
    <property type="organism name" value="human"/>
</dbReference>
<dbReference type="OrthoDB" id="10261632at2759"/>
<gene>
    <name evidence="1" type="primary">VPS53</name>
</gene>